<feature type="domain" description="Retrotransposon gag" evidence="2">
    <location>
        <begin position="13"/>
        <end position="96"/>
    </location>
</feature>
<evidence type="ECO:0000313" key="4">
    <source>
        <dbReference type="Proteomes" id="UP000257109"/>
    </source>
</evidence>
<protein>
    <recommendedName>
        <fullName evidence="2">Retrotransposon gag domain-containing protein</fullName>
    </recommendedName>
</protein>
<reference evidence="3" key="1">
    <citation type="submission" date="2018-05" db="EMBL/GenBank/DDBJ databases">
        <title>Draft genome of Mucuna pruriens seed.</title>
        <authorList>
            <person name="Nnadi N.E."/>
            <person name="Vos R."/>
            <person name="Hasami M.H."/>
            <person name="Devisetty U.K."/>
            <person name="Aguiy J.C."/>
        </authorList>
    </citation>
    <scope>NUCLEOTIDE SEQUENCE [LARGE SCALE GENOMIC DNA]</scope>
    <source>
        <strain evidence="3">JCA_2017</strain>
    </source>
</reference>
<keyword evidence="4" id="KW-1185">Reference proteome</keyword>
<proteinExistence type="predicted"/>
<evidence type="ECO:0000313" key="3">
    <source>
        <dbReference type="EMBL" id="RDX93903.1"/>
    </source>
</evidence>
<sequence>MYISGGDDRLSCKLFPRTLRGVAMHWLAILPSRSIRTFNDLANSFASQFAANKTKELEVADLFDIKQNKSETLKRYLARFKNPTVRYVQKENEKTKINPRIAKKANERERPRETKEELRREKRRERSRSPQRRDIWRRGVITIISRGGDVLGIERGQKRKASDIMVIRERANQEPPPVISFEKKYMRYEPPRHDEPMSADMEPYARKLYGFVGEQVEIRGGIKLETMFGERSYAHTIPVLYTVVDVEASYNVIIGRPALNKLGAIVSTYHLCMKYPLGKEVGRVWADHRVARRYFKDNLRIDLRPAQADRSGVNVLDLDLDPDAMKCAKGPSNRGLAGN</sequence>
<dbReference type="AlphaFoldDB" id="A0A371GTX9"/>
<feature type="non-terminal residue" evidence="3">
    <location>
        <position position="1"/>
    </location>
</feature>
<dbReference type="Pfam" id="PF03732">
    <property type="entry name" value="Retrotrans_gag"/>
    <property type="match status" value="1"/>
</dbReference>
<dbReference type="EMBL" id="QJKJ01004502">
    <property type="protein sequence ID" value="RDX93903.1"/>
    <property type="molecule type" value="Genomic_DNA"/>
</dbReference>
<gene>
    <name evidence="3" type="ORF">CR513_23770</name>
</gene>
<accession>A0A371GTX9</accession>
<feature type="compositionally biased region" description="Basic and acidic residues" evidence="1">
    <location>
        <begin position="104"/>
        <end position="120"/>
    </location>
</feature>
<name>A0A371GTX9_MUCPR</name>
<evidence type="ECO:0000256" key="1">
    <source>
        <dbReference type="SAM" id="MobiDB-lite"/>
    </source>
</evidence>
<comment type="caution">
    <text evidence="3">The sequence shown here is derived from an EMBL/GenBank/DDBJ whole genome shotgun (WGS) entry which is preliminary data.</text>
</comment>
<dbReference type="InterPro" id="IPR005162">
    <property type="entry name" value="Retrotrans_gag_dom"/>
</dbReference>
<dbReference type="PANTHER" id="PTHR33223:SF10">
    <property type="entry name" value="AMINOTRANSFERASE-LIKE PLANT MOBILE DOMAIN-CONTAINING PROTEIN"/>
    <property type="match status" value="1"/>
</dbReference>
<dbReference type="Proteomes" id="UP000257109">
    <property type="component" value="Unassembled WGS sequence"/>
</dbReference>
<evidence type="ECO:0000259" key="2">
    <source>
        <dbReference type="Pfam" id="PF03732"/>
    </source>
</evidence>
<organism evidence="3 4">
    <name type="scientific">Mucuna pruriens</name>
    <name type="common">Velvet bean</name>
    <name type="synonym">Dolichos pruriens</name>
    <dbReference type="NCBI Taxonomy" id="157652"/>
    <lineage>
        <taxon>Eukaryota</taxon>
        <taxon>Viridiplantae</taxon>
        <taxon>Streptophyta</taxon>
        <taxon>Embryophyta</taxon>
        <taxon>Tracheophyta</taxon>
        <taxon>Spermatophyta</taxon>
        <taxon>Magnoliopsida</taxon>
        <taxon>eudicotyledons</taxon>
        <taxon>Gunneridae</taxon>
        <taxon>Pentapetalae</taxon>
        <taxon>rosids</taxon>
        <taxon>fabids</taxon>
        <taxon>Fabales</taxon>
        <taxon>Fabaceae</taxon>
        <taxon>Papilionoideae</taxon>
        <taxon>50 kb inversion clade</taxon>
        <taxon>NPAAA clade</taxon>
        <taxon>indigoferoid/millettioid clade</taxon>
        <taxon>Phaseoleae</taxon>
        <taxon>Mucuna</taxon>
    </lineage>
</organism>
<feature type="region of interest" description="Disordered" evidence="1">
    <location>
        <begin position="92"/>
        <end position="131"/>
    </location>
</feature>
<dbReference type="PANTHER" id="PTHR33223">
    <property type="entry name" value="CCHC-TYPE DOMAIN-CONTAINING PROTEIN"/>
    <property type="match status" value="1"/>
</dbReference>